<evidence type="ECO:0000313" key="2">
    <source>
        <dbReference type="EMBL" id="EIW79730.1"/>
    </source>
</evidence>
<gene>
    <name evidence="2" type="ORF">CONPUDRAFT_74086</name>
</gene>
<feature type="region of interest" description="Disordered" evidence="1">
    <location>
        <begin position="1"/>
        <end position="21"/>
    </location>
</feature>
<dbReference type="SUPFAM" id="SSF53474">
    <property type="entry name" value="alpha/beta-Hydrolases"/>
    <property type="match status" value="1"/>
</dbReference>
<dbReference type="RefSeq" id="XP_007769823.1">
    <property type="nucleotide sequence ID" value="XM_007771633.1"/>
</dbReference>
<reference evidence="3" key="1">
    <citation type="journal article" date="2012" name="Science">
        <title>The Paleozoic origin of enzymatic lignin decomposition reconstructed from 31 fungal genomes.</title>
        <authorList>
            <person name="Floudas D."/>
            <person name="Binder M."/>
            <person name="Riley R."/>
            <person name="Barry K."/>
            <person name="Blanchette R.A."/>
            <person name="Henrissat B."/>
            <person name="Martinez A.T."/>
            <person name="Otillar R."/>
            <person name="Spatafora J.W."/>
            <person name="Yadav J.S."/>
            <person name="Aerts A."/>
            <person name="Benoit I."/>
            <person name="Boyd A."/>
            <person name="Carlson A."/>
            <person name="Copeland A."/>
            <person name="Coutinho P.M."/>
            <person name="de Vries R.P."/>
            <person name="Ferreira P."/>
            <person name="Findley K."/>
            <person name="Foster B."/>
            <person name="Gaskell J."/>
            <person name="Glotzer D."/>
            <person name="Gorecki P."/>
            <person name="Heitman J."/>
            <person name="Hesse C."/>
            <person name="Hori C."/>
            <person name="Igarashi K."/>
            <person name="Jurgens J.A."/>
            <person name="Kallen N."/>
            <person name="Kersten P."/>
            <person name="Kohler A."/>
            <person name="Kuees U."/>
            <person name="Kumar T.K.A."/>
            <person name="Kuo A."/>
            <person name="LaButti K."/>
            <person name="Larrondo L.F."/>
            <person name="Lindquist E."/>
            <person name="Ling A."/>
            <person name="Lombard V."/>
            <person name="Lucas S."/>
            <person name="Lundell T."/>
            <person name="Martin R."/>
            <person name="McLaughlin D.J."/>
            <person name="Morgenstern I."/>
            <person name="Morin E."/>
            <person name="Murat C."/>
            <person name="Nagy L.G."/>
            <person name="Nolan M."/>
            <person name="Ohm R.A."/>
            <person name="Patyshakuliyeva A."/>
            <person name="Rokas A."/>
            <person name="Ruiz-Duenas F.J."/>
            <person name="Sabat G."/>
            <person name="Salamov A."/>
            <person name="Samejima M."/>
            <person name="Schmutz J."/>
            <person name="Slot J.C."/>
            <person name="St John F."/>
            <person name="Stenlid J."/>
            <person name="Sun H."/>
            <person name="Sun S."/>
            <person name="Syed K."/>
            <person name="Tsang A."/>
            <person name="Wiebenga A."/>
            <person name="Young D."/>
            <person name="Pisabarro A."/>
            <person name="Eastwood D.C."/>
            <person name="Martin F."/>
            <person name="Cullen D."/>
            <person name="Grigoriev I.V."/>
            <person name="Hibbett D.S."/>
        </authorList>
    </citation>
    <scope>NUCLEOTIDE SEQUENCE [LARGE SCALE GENOMIC DNA]</scope>
    <source>
        <strain evidence="3">RWD-64-598 SS2</strain>
    </source>
</reference>
<dbReference type="OrthoDB" id="94039at2759"/>
<dbReference type="Proteomes" id="UP000053558">
    <property type="component" value="Unassembled WGS sequence"/>
</dbReference>
<dbReference type="InterPro" id="IPR029058">
    <property type="entry name" value="AB_hydrolase_fold"/>
</dbReference>
<dbReference type="OMA" id="WISVERW"/>
<proteinExistence type="predicted"/>
<sequence length="416" mass="46389">MRNTIPIPETPHPWRTVSPRRTMAPLVPPPISTSDYPPLPLLGAPSSSFSPPPLPGYIVSTHVLPAAYPRTASSKWAPPPVNQTKTEQHARAESDLQRLITLKESQEHGTLSVPPRGEVLFNTVNCYRPTRQRSSSRPITLLLLHGIGLHKESWEPFLSDLSKSLECGSSIFIDEIWALELVQHGDAGLINERDLGDIFDSSDYGRDIANFLLSYLPDEPSRKPVGVNLSRVSEEEAAPQRSHLITVALPSVYPAVEMPKLFSSLILVESVSIPEYMPEALGNRRAEALCLKRQSQWNSWSNKYYRKWSPQAMGVYLKYALSATAHGTICLKAHPYQEAIIMVERRMPFETWELIASISPSVRLHWIMSANSVPQEAPTVLANLVADFLRHEYRQSSAMGPVAGTSAYAQWQASKL</sequence>
<dbReference type="EMBL" id="JH711580">
    <property type="protein sequence ID" value="EIW79730.1"/>
    <property type="molecule type" value="Genomic_DNA"/>
</dbReference>
<organism evidence="2 3">
    <name type="scientific">Coniophora puteana (strain RWD-64-598)</name>
    <name type="common">Brown rot fungus</name>
    <dbReference type="NCBI Taxonomy" id="741705"/>
    <lineage>
        <taxon>Eukaryota</taxon>
        <taxon>Fungi</taxon>
        <taxon>Dikarya</taxon>
        <taxon>Basidiomycota</taxon>
        <taxon>Agaricomycotina</taxon>
        <taxon>Agaricomycetes</taxon>
        <taxon>Agaricomycetidae</taxon>
        <taxon>Boletales</taxon>
        <taxon>Coniophorineae</taxon>
        <taxon>Coniophoraceae</taxon>
        <taxon>Coniophora</taxon>
    </lineage>
</organism>
<dbReference type="AlphaFoldDB" id="A0A5M3ML98"/>
<protein>
    <recommendedName>
        <fullName evidence="4">AB hydrolase-1 domain-containing protein</fullName>
    </recommendedName>
</protein>
<name>A0A5M3ML98_CONPW</name>
<dbReference type="KEGG" id="cput:CONPUDRAFT_74086"/>
<dbReference type="GeneID" id="19209192"/>
<accession>A0A5M3ML98</accession>
<keyword evidence="3" id="KW-1185">Reference proteome</keyword>
<evidence type="ECO:0008006" key="4">
    <source>
        <dbReference type="Google" id="ProtNLM"/>
    </source>
</evidence>
<comment type="caution">
    <text evidence="2">The sequence shown here is derived from an EMBL/GenBank/DDBJ whole genome shotgun (WGS) entry which is preliminary data.</text>
</comment>
<evidence type="ECO:0000313" key="3">
    <source>
        <dbReference type="Proteomes" id="UP000053558"/>
    </source>
</evidence>
<dbReference type="Gene3D" id="3.40.50.1820">
    <property type="entry name" value="alpha/beta hydrolase"/>
    <property type="match status" value="2"/>
</dbReference>
<evidence type="ECO:0000256" key="1">
    <source>
        <dbReference type="SAM" id="MobiDB-lite"/>
    </source>
</evidence>